<dbReference type="EMBL" id="FRCP01000010">
    <property type="protein sequence ID" value="SHM47767.1"/>
    <property type="molecule type" value="Genomic_DNA"/>
</dbReference>
<dbReference type="PANTHER" id="PTHR21716">
    <property type="entry name" value="TRANSMEMBRANE PROTEIN"/>
    <property type="match status" value="1"/>
</dbReference>
<reference evidence="7 8" key="1">
    <citation type="submission" date="2016-11" db="EMBL/GenBank/DDBJ databases">
        <authorList>
            <person name="Jaros S."/>
            <person name="Januszkiewicz K."/>
            <person name="Wedrychowicz H."/>
        </authorList>
    </citation>
    <scope>NUCLEOTIDE SEQUENCE [LARGE SCALE GENOMIC DNA]</scope>
    <source>
        <strain evidence="7 8">DSM 15930</strain>
    </source>
</reference>
<dbReference type="InterPro" id="IPR014227">
    <property type="entry name" value="YtvI-like"/>
</dbReference>
<keyword evidence="3 6" id="KW-0812">Transmembrane</keyword>
<keyword evidence="8" id="KW-1185">Reference proteome</keyword>
<feature type="transmembrane region" description="Helical" evidence="6">
    <location>
        <begin position="283"/>
        <end position="300"/>
    </location>
</feature>
<dbReference type="GO" id="GO:0055085">
    <property type="term" value="P:transmembrane transport"/>
    <property type="evidence" value="ECO:0007669"/>
    <property type="project" value="TreeGrafter"/>
</dbReference>
<feature type="transmembrane region" description="Helical" evidence="6">
    <location>
        <begin position="320"/>
        <end position="350"/>
    </location>
</feature>
<keyword evidence="5 6" id="KW-0472">Membrane</keyword>
<evidence type="ECO:0000256" key="5">
    <source>
        <dbReference type="ARBA" id="ARBA00023136"/>
    </source>
</evidence>
<dbReference type="NCBIfam" id="TIGR02872">
    <property type="entry name" value="spore_ytvI"/>
    <property type="match status" value="1"/>
</dbReference>
<gene>
    <name evidence="7" type="ORF">SAMN02746066_02131</name>
</gene>
<evidence type="ECO:0000256" key="2">
    <source>
        <dbReference type="ARBA" id="ARBA00009773"/>
    </source>
</evidence>
<dbReference type="STRING" id="1120996.SAMN02746066_02131"/>
<name>A0A1M7J5R8_9FIRM</name>
<protein>
    <submittedName>
        <fullName evidence="7">Sporulation integral membrane protein YtvI</fullName>
    </submittedName>
</protein>
<feature type="transmembrane region" description="Helical" evidence="6">
    <location>
        <begin position="165"/>
        <end position="189"/>
    </location>
</feature>
<dbReference type="OrthoDB" id="9774361at2"/>
<evidence type="ECO:0000256" key="3">
    <source>
        <dbReference type="ARBA" id="ARBA00022692"/>
    </source>
</evidence>
<evidence type="ECO:0000256" key="1">
    <source>
        <dbReference type="ARBA" id="ARBA00004141"/>
    </source>
</evidence>
<evidence type="ECO:0000313" key="7">
    <source>
        <dbReference type="EMBL" id="SHM47767.1"/>
    </source>
</evidence>
<organism evidence="7 8">
    <name type="scientific">Anaerosporobacter mobilis DSM 15930</name>
    <dbReference type="NCBI Taxonomy" id="1120996"/>
    <lineage>
        <taxon>Bacteria</taxon>
        <taxon>Bacillati</taxon>
        <taxon>Bacillota</taxon>
        <taxon>Clostridia</taxon>
        <taxon>Lachnospirales</taxon>
        <taxon>Lachnospiraceae</taxon>
        <taxon>Anaerosporobacter</taxon>
    </lineage>
</organism>
<feature type="transmembrane region" description="Helical" evidence="6">
    <location>
        <begin position="71"/>
        <end position="93"/>
    </location>
</feature>
<dbReference type="Pfam" id="PF01594">
    <property type="entry name" value="AI-2E_transport"/>
    <property type="match status" value="1"/>
</dbReference>
<dbReference type="PANTHER" id="PTHR21716:SF68">
    <property type="entry name" value="TRANSPORT PROTEIN YTVI-RELATED"/>
    <property type="match status" value="1"/>
</dbReference>
<dbReference type="AlphaFoldDB" id="A0A1M7J5R8"/>
<accession>A0A1M7J5R8</accession>
<feature type="transmembrane region" description="Helical" evidence="6">
    <location>
        <begin position="251"/>
        <end position="277"/>
    </location>
</feature>
<sequence length="354" mass="39638">MTISGRGVIVEKDTNRTKIKTVLLIIGTTIVVYLFFRYALFMFVPFILAYFCTKLLRPVVDWLYNKIKMLKMISTTILLIILVSIIGTALFFLTKKLFEQISSLVTNMPIYQEVIISGLQKVCGSCDRLFSLEKGQVFDFLYSNGAKFVVGVQEKMVPMITQRSLGIAALMINIIGKIIIVFIGVLMMMKDYDEYKGFYETSRFYEDIHKVTGKLSETGIAYLKTQAIIMMISAAIMTCGLLLIKNRYALLIGILISLLDALPAVGCGLVLIPWAIIELLSKDILHATVIITIYFICELMRQFLEPKLLGDRIGIKPVYLLMAMVIGVELFGILGFLLGPLGLVIISAVVKAYS</sequence>
<comment type="similarity">
    <text evidence="2">Belongs to the autoinducer-2 exporter (AI-2E) (TC 2.A.86) family.</text>
</comment>
<feature type="transmembrane region" description="Helical" evidence="6">
    <location>
        <begin position="21"/>
        <end position="51"/>
    </location>
</feature>
<dbReference type="GO" id="GO:0016020">
    <property type="term" value="C:membrane"/>
    <property type="evidence" value="ECO:0007669"/>
    <property type="project" value="UniProtKB-SubCell"/>
</dbReference>
<comment type="subcellular location">
    <subcellularLocation>
        <location evidence="1">Membrane</location>
        <topology evidence="1">Multi-pass membrane protein</topology>
    </subcellularLocation>
</comment>
<keyword evidence="4 6" id="KW-1133">Transmembrane helix</keyword>
<evidence type="ECO:0000256" key="4">
    <source>
        <dbReference type="ARBA" id="ARBA00022989"/>
    </source>
</evidence>
<evidence type="ECO:0000256" key="6">
    <source>
        <dbReference type="SAM" id="Phobius"/>
    </source>
</evidence>
<proteinExistence type="inferred from homology"/>
<dbReference type="RefSeq" id="WP_073287325.1">
    <property type="nucleotide sequence ID" value="NZ_FRCP01000010.1"/>
</dbReference>
<evidence type="ECO:0000313" key="8">
    <source>
        <dbReference type="Proteomes" id="UP000184038"/>
    </source>
</evidence>
<dbReference type="Proteomes" id="UP000184038">
    <property type="component" value="Unassembled WGS sequence"/>
</dbReference>
<dbReference type="InterPro" id="IPR002549">
    <property type="entry name" value="AI-2E-like"/>
</dbReference>
<feature type="transmembrane region" description="Helical" evidence="6">
    <location>
        <begin position="225"/>
        <end position="244"/>
    </location>
</feature>